<name>A0A2T5BET3_MYCDI</name>
<dbReference type="OrthoDB" id="9775735at2"/>
<dbReference type="EMBL" id="PZZZ01000002">
    <property type="protein sequence ID" value="PTM97511.1"/>
    <property type="molecule type" value="Genomic_DNA"/>
</dbReference>
<evidence type="ECO:0000256" key="4">
    <source>
        <dbReference type="ARBA" id="ARBA00022475"/>
    </source>
</evidence>
<evidence type="ECO:0000313" key="10">
    <source>
        <dbReference type="Proteomes" id="UP000241247"/>
    </source>
</evidence>
<proteinExistence type="inferred from homology"/>
<feature type="transmembrane region" description="Helical" evidence="8">
    <location>
        <begin position="344"/>
        <end position="362"/>
    </location>
</feature>
<comment type="caution">
    <text evidence="9">The sequence shown here is derived from an EMBL/GenBank/DDBJ whole genome shotgun (WGS) entry which is preliminary data.</text>
</comment>
<evidence type="ECO:0000256" key="2">
    <source>
        <dbReference type="ARBA" id="ARBA00005658"/>
    </source>
</evidence>
<feature type="transmembrane region" description="Helical" evidence="8">
    <location>
        <begin position="141"/>
        <end position="161"/>
    </location>
</feature>
<accession>A0A2T5BET3</accession>
<feature type="transmembrane region" description="Helical" evidence="8">
    <location>
        <begin position="230"/>
        <end position="248"/>
    </location>
</feature>
<dbReference type="Proteomes" id="UP000241247">
    <property type="component" value="Unassembled WGS sequence"/>
</dbReference>
<feature type="transmembrane region" description="Helical" evidence="8">
    <location>
        <begin position="466"/>
        <end position="489"/>
    </location>
</feature>
<dbReference type="PANTHER" id="PTHR30047">
    <property type="entry name" value="HIGH-AFFINITY CHOLINE TRANSPORT PROTEIN-RELATED"/>
    <property type="match status" value="1"/>
</dbReference>
<feature type="transmembrane region" description="Helical" evidence="8">
    <location>
        <begin position="50"/>
        <end position="70"/>
    </location>
</feature>
<dbReference type="InterPro" id="IPR000060">
    <property type="entry name" value="BCCT_transptr"/>
</dbReference>
<feature type="transmembrane region" description="Helical" evidence="8">
    <location>
        <begin position="12"/>
        <end position="30"/>
    </location>
</feature>
<keyword evidence="7 8" id="KW-0472">Membrane</keyword>
<evidence type="ECO:0000256" key="3">
    <source>
        <dbReference type="ARBA" id="ARBA00022448"/>
    </source>
</evidence>
<feature type="transmembrane region" description="Helical" evidence="8">
    <location>
        <begin position="181"/>
        <end position="210"/>
    </location>
</feature>
<organism evidence="9 10">
    <name type="scientific">Mycoplana dimorpha</name>
    <dbReference type="NCBI Taxonomy" id="28320"/>
    <lineage>
        <taxon>Bacteria</taxon>
        <taxon>Pseudomonadati</taxon>
        <taxon>Pseudomonadota</taxon>
        <taxon>Alphaproteobacteria</taxon>
        <taxon>Hyphomicrobiales</taxon>
        <taxon>Rhizobiaceae</taxon>
        <taxon>Mycoplana</taxon>
    </lineage>
</organism>
<keyword evidence="3" id="KW-0813">Transport</keyword>
<feature type="transmembrane region" description="Helical" evidence="8">
    <location>
        <begin position="403"/>
        <end position="428"/>
    </location>
</feature>
<evidence type="ECO:0000256" key="6">
    <source>
        <dbReference type="ARBA" id="ARBA00022989"/>
    </source>
</evidence>
<keyword evidence="6 8" id="KW-1133">Transmembrane helix</keyword>
<evidence type="ECO:0000256" key="8">
    <source>
        <dbReference type="SAM" id="Phobius"/>
    </source>
</evidence>
<feature type="transmembrane region" description="Helical" evidence="8">
    <location>
        <begin position="440"/>
        <end position="460"/>
    </location>
</feature>
<keyword evidence="5 8" id="KW-0812">Transmembrane</keyword>
<dbReference type="RefSeq" id="WP_108001781.1">
    <property type="nucleotide sequence ID" value="NZ_JBHEEX010000001.1"/>
</dbReference>
<evidence type="ECO:0000256" key="7">
    <source>
        <dbReference type="ARBA" id="ARBA00023136"/>
    </source>
</evidence>
<feature type="transmembrane region" description="Helical" evidence="8">
    <location>
        <begin position="315"/>
        <end position="332"/>
    </location>
</feature>
<dbReference type="AlphaFoldDB" id="A0A2T5BET3"/>
<keyword evidence="10" id="KW-1185">Reference proteome</keyword>
<evidence type="ECO:0000313" key="9">
    <source>
        <dbReference type="EMBL" id="PTM97511.1"/>
    </source>
</evidence>
<sequence>MKQPLTGISPISFYGSAIISLGLIIFASAAPDAAAAVFKHANDWIIAEAGWFYMLAVGGFVIFLLVLAISPLGRIKLGPDEAEPDYSYGTWVAMLFSAGMGIGIVFYGVAEPIMHFSAPPDAAPRTPQAARDAMEVTFFHWGVHAWAIYAVMGLALAYFGYRKDEPLVIRSAFRPLLGDRINGAIGDVIDIFAVVGTLAGLATSLGLGVAQLNATGAYLFGLAQNLPTQLVLIGIVTGLATVTVATGLDNGIRRLSEMIIIVSFILMFLILALGPTRFLLQAFVENIGLYLNGFIGRTFHIYAYEPTEWVGTWTLFYWGWWISWSPFVGLFIARISRGRTIRQFLLGVLFAPAGFSFIWFTVFGDVAIWLDIHEANGQIATTVAGNMPIALFTVFEYLPWSSFLAWLTGLLVAVYFVTASDAGALVIAMITSQGNEEPVLWLRVFWSLVCGGVAACLLLAGGLGAVQMAAVIAALPLAVLMVLMCYGIWKALSDEVALTTSASLPAAPMVPHEAARFWRRRISAIIDHPGRLQVERFIATTVAKAFESVARELEKPEHIDAGIEKTSDGLRFVISHGETVPPFVYEVRPVSKPIPAFVVTDASRKEGGRNRYYRAEVFLAQGSRGYDIYGYDLDQVIADIVNHYGRYRHYLAITA</sequence>
<dbReference type="Pfam" id="PF02028">
    <property type="entry name" value="BCCT"/>
    <property type="match status" value="1"/>
</dbReference>
<dbReference type="PANTHER" id="PTHR30047:SF7">
    <property type="entry name" value="HIGH-AFFINITY CHOLINE TRANSPORT PROTEIN"/>
    <property type="match status" value="1"/>
</dbReference>
<gene>
    <name evidence="9" type="ORF">C7449_102385</name>
</gene>
<dbReference type="GO" id="GO:0022857">
    <property type="term" value="F:transmembrane transporter activity"/>
    <property type="evidence" value="ECO:0007669"/>
    <property type="project" value="InterPro"/>
</dbReference>
<evidence type="ECO:0000256" key="1">
    <source>
        <dbReference type="ARBA" id="ARBA00004651"/>
    </source>
</evidence>
<protein>
    <submittedName>
        <fullName evidence="9">Choline/glycine/proline betaine transport protein</fullName>
    </submittedName>
</protein>
<comment type="similarity">
    <text evidence="2">Belongs to the BCCT transporter (TC 2.A.15) family.</text>
</comment>
<dbReference type="GO" id="GO:0005886">
    <property type="term" value="C:plasma membrane"/>
    <property type="evidence" value="ECO:0007669"/>
    <property type="project" value="UniProtKB-SubCell"/>
</dbReference>
<feature type="transmembrane region" description="Helical" evidence="8">
    <location>
        <begin position="260"/>
        <end position="280"/>
    </location>
</feature>
<feature type="transmembrane region" description="Helical" evidence="8">
    <location>
        <begin position="91"/>
        <end position="110"/>
    </location>
</feature>
<dbReference type="NCBIfam" id="TIGR00842">
    <property type="entry name" value="bcct"/>
    <property type="match status" value="1"/>
</dbReference>
<reference evidence="9 10" key="1">
    <citation type="submission" date="2018-04" db="EMBL/GenBank/DDBJ databases">
        <title>Genomic Encyclopedia of Type Strains, Phase IV (KMG-IV): sequencing the most valuable type-strain genomes for metagenomic binning, comparative biology and taxonomic classification.</title>
        <authorList>
            <person name="Goeker M."/>
        </authorList>
    </citation>
    <scope>NUCLEOTIDE SEQUENCE [LARGE SCALE GENOMIC DNA]</scope>
    <source>
        <strain evidence="9 10">DSM 7138</strain>
    </source>
</reference>
<evidence type="ECO:0000256" key="5">
    <source>
        <dbReference type="ARBA" id="ARBA00022692"/>
    </source>
</evidence>
<comment type="subcellular location">
    <subcellularLocation>
        <location evidence="1">Cell membrane</location>
        <topology evidence="1">Multi-pass membrane protein</topology>
    </subcellularLocation>
</comment>
<keyword evidence="4" id="KW-1003">Cell membrane</keyword>